<accession>A0ABV6GEL2</accession>
<feature type="transmembrane region" description="Helical" evidence="6">
    <location>
        <begin position="194"/>
        <end position="214"/>
    </location>
</feature>
<keyword evidence="8" id="KW-1185">Reference proteome</keyword>
<proteinExistence type="inferred from homology"/>
<organism evidence="7 8">
    <name type="scientific">Metabacillus herbersteinensis</name>
    <dbReference type="NCBI Taxonomy" id="283816"/>
    <lineage>
        <taxon>Bacteria</taxon>
        <taxon>Bacillati</taxon>
        <taxon>Bacillota</taxon>
        <taxon>Bacilli</taxon>
        <taxon>Bacillales</taxon>
        <taxon>Bacillaceae</taxon>
        <taxon>Metabacillus</taxon>
    </lineage>
</organism>
<evidence type="ECO:0000256" key="4">
    <source>
        <dbReference type="ARBA" id="ARBA00022989"/>
    </source>
</evidence>
<dbReference type="InterPro" id="IPR022301">
    <property type="entry name" value="Integral_membrane_YjbE"/>
</dbReference>
<reference evidence="7 8" key="1">
    <citation type="submission" date="2024-09" db="EMBL/GenBank/DDBJ databases">
        <authorList>
            <person name="Sun Q."/>
            <person name="Mori K."/>
        </authorList>
    </citation>
    <scope>NUCLEOTIDE SEQUENCE [LARGE SCALE GENOMIC DNA]</scope>
    <source>
        <strain evidence="7 8">CCM 7228</strain>
    </source>
</reference>
<evidence type="ECO:0000256" key="1">
    <source>
        <dbReference type="ARBA" id="ARBA00004141"/>
    </source>
</evidence>
<comment type="similarity">
    <text evidence="2">Belongs to the TerC family.</text>
</comment>
<sequence>MEQDFILSLLMIIGIDLVLGGDNAIVIAMACRNLPTKQRNKAIILGTFLAIFFRIFITIIAVYLLKVPFLQLVGGVFLLYIAFHLIVGKDDESGKVKSYQSLWKAVQTIVIADLLMGLDNVIAIAGAANGSNLLVVIGLFISIPIIIWGSKIILVLLDRFPILIYVGGGLLAFTAGKMISGENQLEHLLSSHPIIGQSLPFLTTSFILLGGLLYQQMGIWKSEKK</sequence>
<evidence type="ECO:0000313" key="7">
    <source>
        <dbReference type="EMBL" id="MFC0271975.1"/>
    </source>
</evidence>
<dbReference type="Proteomes" id="UP001589854">
    <property type="component" value="Unassembled WGS sequence"/>
</dbReference>
<comment type="subcellular location">
    <subcellularLocation>
        <location evidence="1">Membrane</location>
        <topology evidence="1">Multi-pass membrane protein</topology>
    </subcellularLocation>
</comment>
<dbReference type="NCBIfam" id="TIGR03717">
    <property type="entry name" value="R_switched_YjbE"/>
    <property type="match status" value="1"/>
</dbReference>
<keyword evidence="3 6" id="KW-0812">Transmembrane</keyword>
<feature type="transmembrane region" description="Helical" evidence="6">
    <location>
        <begin position="42"/>
        <end position="63"/>
    </location>
</feature>
<feature type="transmembrane region" description="Helical" evidence="6">
    <location>
        <begin position="162"/>
        <end position="179"/>
    </location>
</feature>
<evidence type="ECO:0000313" key="8">
    <source>
        <dbReference type="Proteomes" id="UP001589854"/>
    </source>
</evidence>
<evidence type="ECO:0000256" key="5">
    <source>
        <dbReference type="ARBA" id="ARBA00023136"/>
    </source>
</evidence>
<dbReference type="PANTHER" id="PTHR30238">
    <property type="entry name" value="MEMBRANE BOUND PREDICTED REDOX MODULATOR"/>
    <property type="match status" value="1"/>
</dbReference>
<evidence type="ECO:0000256" key="2">
    <source>
        <dbReference type="ARBA" id="ARBA00007511"/>
    </source>
</evidence>
<evidence type="ECO:0000256" key="3">
    <source>
        <dbReference type="ARBA" id="ARBA00022692"/>
    </source>
</evidence>
<gene>
    <name evidence="7" type="ORF">ACFFIX_10980</name>
</gene>
<feature type="transmembrane region" description="Helical" evidence="6">
    <location>
        <begin position="134"/>
        <end position="157"/>
    </location>
</feature>
<dbReference type="InterPro" id="IPR005496">
    <property type="entry name" value="Integral_membrane_TerC"/>
</dbReference>
<dbReference type="RefSeq" id="WP_378933826.1">
    <property type="nucleotide sequence ID" value="NZ_JBHLVO010000007.1"/>
</dbReference>
<dbReference type="EMBL" id="JBHLVO010000007">
    <property type="protein sequence ID" value="MFC0271975.1"/>
    <property type="molecule type" value="Genomic_DNA"/>
</dbReference>
<comment type="caution">
    <text evidence="7">The sequence shown here is derived from an EMBL/GenBank/DDBJ whole genome shotgun (WGS) entry which is preliminary data.</text>
</comment>
<protein>
    <submittedName>
        <fullName evidence="7">TerC family protein</fullName>
    </submittedName>
</protein>
<feature type="transmembrane region" description="Helical" evidence="6">
    <location>
        <begin position="108"/>
        <end position="128"/>
    </location>
</feature>
<feature type="transmembrane region" description="Helical" evidence="6">
    <location>
        <begin position="6"/>
        <end position="30"/>
    </location>
</feature>
<dbReference type="PANTHER" id="PTHR30238:SF4">
    <property type="entry name" value="SLL1022 PROTEIN"/>
    <property type="match status" value="1"/>
</dbReference>
<dbReference type="Pfam" id="PF03741">
    <property type="entry name" value="TerC"/>
    <property type="match status" value="1"/>
</dbReference>
<evidence type="ECO:0000256" key="6">
    <source>
        <dbReference type="SAM" id="Phobius"/>
    </source>
</evidence>
<keyword evidence="5 6" id="KW-0472">Membrane</keyword>
<keyword evidence="4 6" id="KW-1133">Transmembrane helix</keyword>
<feature type="transmembrane region" description="Helical" evidence="6">
    <location>
        <begin position="69"/>
        <end position="87"/>
    </location>
</feature>
<name>A0ABV6GEL2_9BACI</name>